<feature type="domain" description="MI" evidence="16">
    <location>
        <begin position="644"/>
        <end position="767"/>
    </location>
</feature>
<keyword evidence="9" id="KW-0648">Protein biosynthesis</keyword>
<feature type="compositionally biased region" description="Basic and acidic residues" evidence="14">
    <location>
        <begin position="541"/>
        <end position="556"/>
    </location>
</feature>
<dbReference type="GO" id="GO:0006417">
    <property type="term" value="P:regulation of translation"/>
    <property type="evidence" value="ECO:0007669"/>
    <property type="project" value="UniProtKB-KW"/>
</dbReference>
<feature type="region of interest" description="Disordered" evidence="14">
    <location>
        <begin position="596"/>
        <end position="615"/>
    </location>
</feature>
<evidence type="ECO:0000313" key="18">
    <source>
        <dbReference type="Proteomes" id="UP000183832"/>
    </source>
</evidence>
<dbReference type="InterPro" id="IPR003307">
    <property type="entry name" value="W2_domain"/>
</dbReference>
<keyword evidence="8" id="KW-0810">Translation regulation</keyword>
<evidence type="ECO:0000256" key="13">
    <source>
        <dbReference type="ARBA" id="ARBA00046720"/>
    </source>
</evidence>
<dbReference type="OrthoDB" id="514777at2759"/>
<keyword evidence="5" id="KW-0396">Initiation factor</keyword>
<dbReference type="STRING" id="568069.A0A1J1I0U2"/>
<dbReference type="AlphaFoldDB" id="A0A1J1I0U2"/>
<evidence type="ECO:0000259" key="15">
    <source>
        <dbReference type="PROSITE" id="PS51363"/>
    </source>
</evidence>
<keyword evidence="3" id="KW-0678">Repressor</keyword>
<evidence type="ECO:0000256" key="10">
    <source>
        <dbReference type="ARBA" id="ARBA00022990"/>
    </source>
</evidence>
<dbReference type="GO" id="GO:0003743">
    <property type="term" value="F:translation initiation factor activity"/>
    <property type="evidence" value="ECO:0007669"/>
    <property type="project" value="UniProtKB-KW"/>
</dbReference>
<evidence type="ECO:0000256" key="8">
    <source>
        <dbReference type="ARBA" id="ARBA00022845"/>
    </source>
</evidence>
<dbReference type="PROSITE" id="PS51366">
    <property type="entry name" value="MI"/>
    <property type="match status" value="1"/>
</dbReference>
<comment type="similarity">
    <text evidence="1">Belongs to the eukaryotic initiation factor 4G family.</text>
</comment>
<feature type="region of interest" description="Disordered" evidence="14">
    <location>
        <begin position="257"/>
        <end position="327"/>
    </location>
</feature>
<evidence type="ECO:0000256" key="6">
    <source>
        <dbReference type="ARBA" id="ARBA00022553"/>
    </source>
</evidence>
<accession>A0A1J1I0U2</accession>
<sequence>MYAQLCRRISKEGSTLEAENDYFETLLIRVCRDKFINRSQYSESIINSPSTGDPNEIDEEERRYVAKQKILGNVKFIGELFKLDMLNAAILHNMLEQLLDKKSRSNPTLEDRCEDMECLSQIFRTCGKHLDTEKSKNLIDQYFDIMEHKSNSSKYPARIRFLLRDVIELRKDGWKPRKVARVEGPVPIQDLSTDEEYIRQQRDMRSRTMEYQNRNNDRNWMDKLPLSLQSMNNYGGPLSMTSSSSLISGPYNPSGNSYNSLRGDGSMMGGGGGGSGGGGGGYRNNNNHHNHHHHHRNHDNNSRPMKYGNDMGGGGGGKYNNHQNNDGKMMMMNQNKMKHNHRQHDGMMNQNHHHHGNHSNNINQNSYNNNMMMNNMNNNNNNNMLNKDLAPRFKRTIMTPSTPNSVDELQMRPAPNSLLFKASSMKSNHHQQMPLNQPSRSASGSPGFTSSNVDNLIPSFNNAMNGLNGKIHASPVPQHQQKRESPQLNQNQTTAHYMTAAGAAQAAKNAANLNASQMKSSSPQNVPKDQQQQLMVTKQGSIEKPKQKKDKGPSKDEILKKVAQFINDSLLDKKFVEGYQESKNKAENDEKEIISDDMHNNNKNSNGHATNGKAEIIEDCTSTTNGDGEEKNDEKIENEGEHNVVKDDDVQAIDDENAIPTLEDIFKSYYELKVPEKFLKDSIMKIINESLDKGESAHEIIVDFFQMMQKDKKMSVNQLSEALRGVINGMSEREKTIPKITTLVASLLARTITKKISKLTDVANFTDNGQHYPLLLLVLQHLHKSIGDDPLVVMFNSSKINLMQSLPECDRTKERLAEILDDRKLSFLQPLLRIESELLRQIQSDSQPQTFYKWIKDNVDQSRYTDPGFITALMMVLLRFITQETTFPEGSDPTKLPEKQQVEAEKKLLVSFSRILNAFLTGHLDLQLIAIYSLQVFCFNRQFPKGMLLRWFTALYELEIAEEEAFLRWKEDITDAYPGKGKALFQVNSWLTWLQEAESEEEDDE</sequence>
<dbReference type="Proteomes" id="UP000183832">
    <property type="component" value="Unassembled WGS sequence"/>
</dbReference>
<comment type="subunit">
    <text evidence="13">Interacts with the serine/threonine protein kinases MKNK1 and MKNK2. Binds EIF4A and EIF3. Interacts with MIF4GD. Interacts with DAZAP2.</text>
</comment>
<evidence type="ECO:0000256" key="1">
    <source>
        <dbReference type="ARBA" id="ARBA00005775"/>
    </source>
</evidence>
<feature type="region of interest" description="Disordered" evidence="14">
    <location>
        <begin position="508"/>
        <end position="556"/>
    </location>
</feature>
<feature type="region of interest" description="Disordered" evidence="14">
    <location>
        <begin position="468"/>
        <end position="489"/>
    </location>
</feature>
<evidence type="ECO:0000256" key="3">
    <source>
        <dbReference type="ARBA" id="ARBA00022491"/>
    </source>
</evidence>
<keyword evidence="6" id="KW-0597">Phosphoprotein</keyword>
<dbReference type="GO" id="GO:0003729">
    <property type="term" value="F:mRNA binding"/>
    <property type="evidence" value="ECO:0007669"/>
    <property type="project" value="TreeGrafter"/>
</dbReference>
<dbReference type="SMART" id="SM00515">
    <property type="entry name" value="eIF5C"/>
    <property type="match status" value="1"/>
</dbReference>
<protein>
    <recommendedName>
        <fullName evidence="12">Eukaryotic translation initiation factor 4 gamma 2</fullName>
    </recommendedName>
</protein>
<gene>
    <name evidence="17" type="ORF">CLUMA_CG005581</name>
</gene>
<dbReference type="CDD" id="cd11559">
    <property type="entry name" value="W2_eIF4G1_like"/>
    <property type="match status" value="1"/>
</dbReference>
<evidence type="ECO:0000313" key="17">
    <source>
        <dbReference type="EMBL" id="CRK92001.1"/>
    </source>
</evidence>
<dbReference type="Pfam" id="PF02020">
    <property type="entry name" value="W2"/>
    <property type="match status" value="1"/>
</dbReference>
<feature type="compositionally biased region" description="Polar residues" evidence="14">
    <location>
        <begin position="516"/>
        <end position="540"/>
    </location>
</feature>
<dbReference type="PROSITE" id="PS51363">
    <property type="entry name" value="W2"/>
    <property type="match status" value="1"/>
</dbReference>
<evidence type="ECO:0000256" key="14">
    <source>
        <dbReference type="SAM" id="MobiDB-lite"/>
    </source>
</evidence>
<keyword evidence="4" id="KW-1017">Isopeptide bond</keyword>
<evidence type="ECO:0000256" key="4">
    <source>
        <dbReference type="ARBA" id="ARBA00022499"/>
    </source>
</evidence>
<organism evidence="17 18">
    <name type="scientific">Clunio marinus</name>
    <dbReference type="NCBI Taxonomy" id="568069"/>
    <lineage>
        <taxon>Eukaryota</taxon>
        <taxon>Metazoa</taxon>
        <taxon>Ecdysozoa</taxon>
        <taxon>Arthropoda</taxon>
        <taxon>Hexapoda</taxon>
        <taxon>Insecta</taxon>
        <taxon>Pterygota</taxon>
        <taxon>Neoptera</taxon>
        <taxon>Endopterygota</taxon>
        <taxon>Diptera</taxon>
        <taxon>Nematocera</taxon>
        <taxon>Chironomoidea</taxon>
        <taxon>Chironomidae</taxon>
        <taxon>Clunio</taxon>
    </lineage>
</organism>
<feature type="domain" description="W2" evidence="15">
    <location>
        <begin position="821"/>
        <end position="1004"/>
    </location>
</feature>
<dbReference type="InterPro" id="IPR003890">
    <property type="entry name" value="MIF4G-like_typ-3"/>
</dbReference>
<dbReference type="SUPFAM" id="SSF48371">
    <property type="entry name" value="ARM repeat"/>
    <property type="match status" value="3"/>
</dbReference>
<dbReference type="Pfam" id="PF02854">
    <property type="entry name" value="MIF4G"/>
    <property type="match status" value="1"/>
</dbReference>
<feature type="region of interest" description="Disordered" evidence="14">
    <location>
        <begin position="621"/>
        <end position="641"/>
    </location>
</feature>
<feature type="compositionally biased region" description="Basic and acidic residues" evidence="14">
    <location>
        <begin position="628"/>
        <end position="641"/>
    </location>
</feature>
<dbReference type="GO" id="GO:0016281">
    <property type="term" value="C:eukaryotic translation initiation factor 4F complex"/>
    <property type="evidence" value="ECO:0007669"/>
    <property type="project" value="TreeGrafter"/>
</dbReference>
<dbReference type="EMBL" id="CVRI01000021">
    <property type="protein sequence ID" value="CRK92001.1"/>
    <property type="molecule type" value="Genomic_DNA"/>
</dbReference>
<keyword evidence="18" id="KW-1185">Reference proteome</keyword>
<reference evidence="17 18" key="1">
    <citation type="submission" date="2015-04" db="EMBL/GenBank/DDBJ databases">
        <authorList>
            <person name="Syromyatnikov M.Y."/>
            <person name="Popov V.N."/>
        </authorList>
    </citation>
    <scope>NUCLEOTIDE SEQUENCE [LARGE SCALE GENOMIC DNA]</scope>
</reference>
<dbReference type="Gene3D" id="1.25.40.180">
    <property type="match status" value="3"/>
</dbReference>
<comment type="function">
    <text evidence="11">Appears to play a role in the switch from cap-dependent to IRES-mediated translation during mitosis, apoptosis and viral infection. Cleaved by some caspases and viral proteases.</text>
</comment>
<dbReference type="FunFam" id="1.25.40.180:FF:000007">
    <property type="entry name" value="Eukaryotic translation initiation factor 4 gamma 2"/>
    <property type="match status" value="1"/>
</dbReference>
<feature type="compositionally biased region" description="Gly residues" evidence="14">
    <location>
        <begin position="266"/>
        <end position="282"/>
    </location>
</feature>
<feature type="region of interest" description="Disordered" evidence="14">
    <location>
        <begin position="425"/>
        <end position="449"/>
    </location>
</feature>
<proteinExistence type="inferred from homology"/>
<keyword evidence="7" id="KW-0832">Ubl conjugation</keyword>
<keyword evidence="2" id="KW-0488">Methylation</keyword>
<dbReference type="InterPro" id="IPR003891">
    <property type="entry name" value="Initiation_fac_eIF4g_MI"/>
</dbReference>
<dbReference type="PANTHER" id="PTHR23253:SF9">
    <property type="entry name" value="EUKARYOTIC TRANSLATION INITIATION FACTOR 4 GAMMA 2"/>
    <property type="match status" value="1"/>
</dbReference>
<evidence type="ECO:0000256" key="9">
    <source>
        <dbReference type="ARBA" id="ARBA00022917"/>
    </source>
</evidence>
<evidence type="ECO:0000256" key="5">
    <source>
        <dbReference type="ARBA" id="ARBA00022540"/>
    </source>
</evidence>
<keyword evidence="10" id="KW-0007">Acetylation</keyword>
<name>A0A1J1I0U2_9DIPT</name>
<feature type="compositionally biased region" description="Basic residues" evidence="14">
    <location>
        <begin position="286"/>
        <end position="297"/>
    </location>
</feature>
<evidence type="ECO:0000256" key="12">
    <source>
        <dbReference type="ARBA" id="ARBA00040449"/>
    </source>
</evidence>
<evidence type="ECO:0000259" key="16">
    <source>
        <dbReference type="PROSITE" id="PS51366"/>
    </source>
</evidence>
<dbReference type="InterPro" id="IPR016024">
    <property type="entry name" value="ARM-type_fold"/>
</dbReference>
<evidence type="ECO:0000256" key="2">
    <source>
        <dbReference type="ARBA" id="ARBA00022481"/>
    </source>
</evidence>
<dbReference type="PANTHER" id="PTHR23253">
    <property type="entry name" value="EUKARYOTIC TRANSLATION INITIATION FACTOR 4 GAMMA"/>
    <property type="match status" value="1"/>
</dbReference>
<dbReference type="SMART" id="SM00543">
    <property type="entry name" value="MIF4G"/>
    <property type="match status" value="1"/>
</dbReference>
<evidence type="ECO:0000256" key="11">
    <source>
        <dbReference type="ARBA" id="ARBA00037759"/>
    </source>
</evidence>
<evidence type="ECO:0000256" key="7">
    <source>
        <dbReference type="ARBA" id="ARBA00022843"/>
    </source>
</evidence>